<evidence type="ECO:0000313" key="2">
    <source>
        <dbReference type="Proteomes" id="UP000000763"/>
    </source>
</evidence>
<accession>Q6YY79</accession>
<organism evidence="1 2">
    <name type="scientific">Oryza sativa subsp. japonica</name>
    <name type="common">Rice</name>
    <dbReference type="NCBI Taxonomy" id="39947"/>
    <lineage>
        <taxon>Eukaryota</taxon>
        <taxon>Viridiplantae</taxon>
        <taxon>Streptophyta</taxon>
        <taxon>Embryophyta</taxon>
        <taxon>Tracheophyta</taxon>
        <taxon>Spermatophyta</taxon>
        <taxon>Magnoliopsida</taxon>
        <taxon>Liliopsida</taxon>
        <taxon>Poales</taxon>
        <taxon>Poaceae</taxon>
        <taxon>BOP clade</taxon>
        <taxon>Oryzoideae</taxon>
        <taxon>Oryzeae</taxon>
        <taxon>Oryzinae</taxon>
        <taxon>Oryza</taxon>
        <taxon>Oryza sativa</taxon>
    </lineage>
</organism>
<proteinExistence type="predicted"/>
<dbReference type="AlphaFoldDB" id="Q6YY79"/>
<reference evidence="2" key="2">
    <citation type="journal article" date="2008" name="Nucleic Acids Res.">
        <title>The rice annotation project database (RAP-DB): 2008 update.</title>
        <authorList>
            <consortium name="The rice annotation project (RAP)"/>
        </authorList>
    </citation>
    <scope>GENOME REANNOTATION</scope>
    <source>
        <strain evidence="2">cv. Nipponbare</strain>
    </source>
</reference>
<dbReference type="EMBL" id="AP005640">
    <property type="protein sequence ID" value="BAD17421.1"/>
    <property type="molecule type" value="Genomic_DNA"/>
</dbReference>
<sequence length="64" mass="7162">MLAWTEVLQTVSSPLKHTYFWMLLLTEEEGKEGSAHSPAGAAGAENREIWSTHTRYGWIRGSQG</sequence>
<gene>
    <name evidence="1" type="primary">OSJNBa0006O15.20</name>
</gene>
<evidence type="ECO:0000313" key="1">
    <source>
        <dbReference type="EMBL" id="BAD17421.1"/>
    </source>
</evidence>
<name>Q6YY79_ORYSJ</name>
<reference evidence="2" key="1">
    <citation type="journal article" date="2005" name="Nature">
        <title>The map-based sequence of the rice genome.</title>
        <authorList>
            <consortium name="International rice genome sequencing project (IRGSP)"/>
            <person name="Matsumoto T."/>
            <person name="Wu J."/>
            <person name="Kanamori H."/>
            <person name="Katayose Y."/>
            <person name="Fujisawa M."/>
            <person name="Namiki N."/>
            <person name="Mizuno H."/>
            <person name="Yamamoto K."/>
            <person name="Antonio B.A."/>
            <person name="Baba T."/>
            <person name="Sakata K."/>
            <person name="Nagamura Y."/>
            <person name="Aoki H."/>
            <person name="Arikawa K."/>
            <person name="Arita K."/>
            <person name="Bito T."/>
            <person name="Chiden Y."/>
            <person name="Fujitsuka N."/>
            <person name="Fukunaka R."/>
            <person name="Hamada M."/>
            <person name="Harada C."/>
            <person name="Hayashi A."/>
            <person name="Hijishita S."/>
            <person name="Honda M."/>
            <person name="Hosokawa S."/>
            <person name="Ichikawa Y."/>
            <person name="Idonuma A."/>
            <person name="Iijima M."/>
            <person name="Ikeda M."/>
            <person name="Ikeno M."/>
            <person name="Ito K."/>
            <person name="Ito S."/>
            <person name="Ito T."/>
            <person name="Ito Y."/>
            <person name="Ito Y."/>
            <person name="Iwabuchi A."/>
            <person name="Kamiya K."/>
            <person name="Karasawa W."/>
            <person name="Kurita K."/>
            <person name="Katagiri S."/>
            <person name="Kikuta A."/>
            <person name="Kobayashi H."/>
            <person name="Kobayashi N."/>
            <person name="Machita K."/>
            <person name="Maehara T."/>
            <person name="Masukawa M."/>
            <person name="Mizubayashi T."/>
            <person name="Mukai Y."/>
            <person name="Nagasaki H."/>
            <person name="Nagata Y."/>
            <person name="Naito S."/>
            <person name="Nakashima M."/>
            <person name="Nakama Y."/>
            <person name="Nakamichi Y."/>
            <person name="Nakamura M."/>
            <person name="Meguro A."/>
            <person name="Negishi M."/>
            <person name="Ohta I."/>
            <person name="Ohta T."/>
            <person name="Okamoto M."/>
            <person name="Ono N."/>
            <person name="Saji S."/>
            <person name="Sakaguchi M."/>
            <person name="Sakai K."/>
            <person name="Shibata M."/>
            <person name="Shimokawa T."/>
            <person name="Song J."/>
            <person name="Takazaki Y."/>
            <person name="Terasawa K."/>
            <person name="Tsugane M."/>
            <person name="Tsuji K."/>
            <person name="Ueda S."/>
            <person name="Waki K."/>
            <person name="Yamagata H."/>
            <person name="Yamamoto M."/>
            <person name="Yamamoto S."/>
            <person name="Yamane H."/>
            <person name="Yoshiki S."/>
            <person name="Yoshihara R."/>
            <person name="Yukawa K."/>
            <person name="Zhong H."/>
            <person name="Yano M."/>
            <person name="Yuan Q."/>
            <person name="Ouyang S."/>
            <person name="Liu J."/>
            <person name="Jones K.M."/>
            <person name="Gansberger K."/>
            <person name="Moffat K."/>
            <person name="Hill J."/>
            <person name="Bera J."/>
            <person name="Fadrosh D."/>
            <person name="Jin S."/>
            <person name="Johri S."/>
            <person name="Kim M."/>
            <person name="Overton L."/>
            <person name="Reardon M."/>
            <person name="Tsitrin T."/>
            <person name="Vuong H."/>
            <person name="Weaver B."/>
            <person name="Ciecko A."/>
            <person name="Tallon L."/>
            <person name="Jackson J."/>
            <person name="Pai G."/>
            <person name="Aken S.V."/>
            <person name="Utterback T."/>
            <person name="Reidmuller S."/>
            <person name="Feldblyum T."/>
            <person name="Hsiao J."/>
            <person name="Zismann V."/>
            <person name="Iobst S."/>
            <person name="de Vazeille A.R."/>
            <person name="Buell C.R."/>
            <person name="Ying K."/>
            <person name="Li Y."/>
            <person name="Lu T."/>
            <person name="Huang Y."/>
            <person name="Zhao Q."/>
            <person name="Feng Q."/>
            <person name="Zhang L."/>
            <person name="Zhu J."/>
            <person name="Weng Q."/>
            <person name="Mu J."/>
            <person name="Lu Y."/>
            <person name="Fan D."/>
            <person name="Liu Y."/>
            <person name="Guan J."/>
            <person name="Zhang Y."/>
            <person name="Yu S."/>
            <person name="Liu X."/>
            <person name="Zhang Y."/>
            <person name="Hong G."/>
            <person name="Han B."/>
            <person name="Choisne N."/>
            <person name="Demange N."/>
            <person name="Orjeda G."/>
            <person name="Samain S."/>
            <person name="Cattolico L."/>
            <person name="Pelletier E."/>
            <person name="Couloux A."/>
            <person name="Segurens B."/>
            <person name="Wincker P."/>
            <person name="D'Hont A."/>
            <person name="Scarpelli C."/>
            <person name="Weissenbach J."/>
            <person name="Salanoubat M."/>
            <person name="Quetier F."/>
            <person name="Yu Y."/>
            <person name="Kim H.R."/>
            <person name="Rambo T."/>
            <person name="Currie J."/>
            <person name="Collura K."/>
            <person name="Luo M."/>
            <person name="Yang T."/>
            <person name="Ammiraju J.S.S."/>
            <person name="Engler F."/>
            <person name="Soderlund C."/>
            <person name="Wing R.A."/>
            <person name="Palmer L.E."/>
            <person name="de la Bastide M."/>
            <person name="Spiegel L."/>
            <person name="Nascimento L."/>
            <person name="Zutavern T."/>
            <person name="O'Shaughnessy A."/>
            <person name="Dike S."/>
            <person name="Dedhia N."/>
            <person name="Preston R."/>
            <person name="Balija V."/>
            <person name="McCombie W.R."/>
            <person name="Chow T."/>
            <person name="Chen H."/>
            <person name="Chung M."/>
            <person name="Chen C."/>
            <person name="Shaw J."/>
            <person name="Wu H."/>
            <person name="Hsiao K."/>
            <person name="Chao Y."/>
            <person name="Chu M."/>
            <person name="Cheng C."/>
            <person name="Hour A."/>
            <person name="Lee P."/>
            <person name="Lin S."/>
            <person name="Lin Y."/>
            <person name="Liou J."/>
            <person name="Liu S."/>
            <person name="Hsing Y."/>
            <person name="Raghuvanshi S."/>
            <person name="Mohanty A."/>
            <person name="Bharti A.K."/>
            <person name="Gaur A."/>
            <person name="Gupta V."/>
            <person name="Kumar D."/>
            <person name="Ravi V."/>
            <person name="Vij S."/>
            <person name="Kapur A."/>
            <person name="Khurana P."/>
            <person name="Khurana P."/>
            <person name="Khurana J.P."/>
            <person name="Tyagi A.K."/>
            <person name="Gaikwad K."/>
            <person name="Singh A."/>
            <person name="Dalal V."/>
            <person name="Srivastava S."/>
            <person name="Dixit A."/>
            <person name="Pal A.K."/>
            <person name="Ghazi I.A."/>
            <person name="Yadav M."/>
            <person name="Pandit A."/>
            <person name="Bhargava A."/>
            <person name="Sureshbabu K."/>
            <person name="Batra K."/>
            <person name="Sharma T.R."/>
            <person name="Mohapatra T."/>
            <person name="Singh N.K."/>
            <person name="Messing J."/>
            <person name="Nelson A.B."/>
            <person name="Fuks G."/>
            <person name="Kavchok S."/>
            <person name="Keizer G."/>
            <person name="Linton E."/>
            <person name="Llaca V."/>
            <person name="Song R."/>
            <person name="Tanyolac B."/>
            <person name="Young S."/>
            <person name="Ho-Il K."/>
            <person name="Hahn J.H."/>
            <person name="Sangsakoo G."/>
            <person name="Vanavichit A."/>
            <person name="de Mattos Luiz.A.T."/>
            <person name="Zimmer P.D."/>
            <person name="Malone G."/>
            <person name="Dellagostin O."/>
            <person name="de Oliveira A.C."/>
            <person name="Bevan M."/>
            <person name="Bancroft I."/>
            <person name="Minx P."/>
            <person name="Cordum H."/>
            <person name="Wilson R."/>
            <person name="Cheng Z."/>
            <person name="Jin W."/>
            <person name="Jiang J."/>
            <person name="Leong S.A."/>
            <person name="Iwama H."/>
            <person name="Gojobori T."/>
            <person name="Itoh T."/>
            <person name="Niimura Y."/>
            <person name="Fujii Y."/>
            <person name="Habara T."/>
            <person name="Sakai H."/>
            <person name="Sato Y."/>
            <person name="Wilson G."/>
            <person name="Kumar K."/>
            <person name="McCouch S."/>
            <person name="Juretic N."/>
            <person name="Hoen D."/>
            <person name="Wright S."/>
            <person name="Bruskiewich R."/>
            <person name="Bureau T."/>
            <person name="Miyao A."/>
            <person name="Hirochika H."/>
            <person name="Nishikawa T."/>
            <person name="Kadowaki K."/>
            <person name="Sugiura M."/>
            <person name="Burr B."/>
            <person name="Sasaki T."/>
        </authorList>
    </citation>
    <scope>NUCLEOTIDE SEQUENCE [LARGE SCALE GENOMIC DNA]</scope>
    <source>
        <strain evidence="2">cv. Nipponbare</strain>
    </source>
</reference>
<dbReference type="Proteomes" id="UP000000763">
    <property type="component" value="Chromosome 2"/>
</dbReference>
<protein>
    <submittedName>
        <fullName evidence="1">Uncharacterized protein</fullName>
    </submittedName>
</protein>